<keyword evidence="2" id="KW-0560">Oxidoreductase</keyword>
<keyword evidence="2" id="KW-0223">Dioxygenase</keyword>
<dbReference type="GO" id="GO:0051213">
    <property type="term" value="F:dioxygenase activity"/>
    <property type="evidence" value="ECO:0007669"/>
    <property type="project" value="UniProtKB-KW"/>
</dbReference>
<evidence type="ECO:0000313" key="2">
    <source>
        <dbReference type="EMBL" id="WUS54735.1"/>
    </source>
</evidence>
<feature type="domain" description="VOC" evidence="1">
    <location>
        <begin position="3"/>
        <end position="108"/>
    </location>
</feature>
<dbReference type="PROSITE" id="PS51819">
    <property type="entry name" value="VOC"/>
    <property type="match status" value="1"/>
</dbReference>
<dbReference type="RefSeq" id="WP_329500730.1">
    <property type="nucleotide sequence ID" value="NZ_CP108460.1"/>
</dbReference>
<gene>
    <name evidence="2" type="ORF">OG469_03945</name>
</gene>
<organism evidence="2 3">
    <name type="scientific">Kitasatospora herbaricolor</name>
    <dbReference type="NCBI Taxonomy" id="68217"/>
    <lineage>
        <taxon>Bacteria</taxon>
        <taxon>Bacillati</taxon>
        <taxon>Actinomycetota</taxon>
        <taxon>Actinomycetes</taxon>
        <taxon>Kitasatosporales</taxon>
        <taxon>Streptomycetaceae</taxon>
        <taxon>Kitasatospora</taxon>
    </lineage>
</organism>
<dbReference type="Gene3D" id="3.10.180.10">
    <property type="entry name" value="2,3-Dihydroxybiphenyl 1,2-Dioxygenase, domain 1"/>
    <property type="match status" value="1"/>
</dbReference>
<dbReference type="Proteomes" id="UP001432014">
    <property type="component" value="Chromosome"/>
</dbReference>
<reference evidence="2 3" key="1">
    <citation type="submission" date="2022-10" db="EMBL/GenBank/DDBJ databases">
        <title>The complete genomes of actinobacterial strains from the NBC collection.</title>
        <authorList>
            <person name="Joergensen T.S."/>
            <person name="Alvarez Arevalo M."/>
            <person name="Sterndorff E.B."/>
            <person name="Faurdal D."/>
            <person name="Vuksanovic O."/>
            <person name="Mourched A.-S."/>
            <person name="Charusanti P."/>
            <person name="Shaw S."/>
            <person name="Blin K."/>
            <person name="Weber T."/>
        </authorList>
    </citation>
    <scope>NUCLEOTIDE SEQUENCE [LARGE SCALE GENOMIC DNA]</scope>
    <source>
        <strain evidence="2 3">NBC_01247</strain>
    </source>
</reference>
<protein>
    <submittedName>
        <fullName evidence="2">Extradiol dioxygenase</fullName>
    </submittedName>
</protein>
<dbReference type="Pfam" id="PF00903">
    <property type="entry name" value="Glyoxalase"/>
    <property type="match status" value="1"/>
</dbReference>
<dbReference type="InterPro" id="IPR029068">
    <property type="entry name" value="Glyas_Bleomycin-R_OHBP_Dase"/>
</dbReference>
<accession>A0ABZ1W1P1</accession>
<proteinExistence type="predicted"/>
<evidence type="ECO:0000313" key="3">
    <source>
        <dbReference type="Proteomes" id="UP001432014"/>
    </source>
</evidence>
<dbReference type="InterPro" id="IPR037523">
    <property type="entry name" value="VOC_core"/>
</dbReference>
<evidence type="ECO:0000259" key="1">
    <source>
        <dbReference type="PROSITE" id="PS51819"/>
    </source>
</evidence>
<dbReference type="SUPFAM" id="SSF54593">
    <property type="entry name" value="Glyoxalase/Bleomycin resistance protein/Dihydroxybiphenyl dioxygenase"/>
    <property type="match status" value="1"/>
</dbReference>
<dbReference type="EMBL" id="CP108482">
    <property type="protein sequence ID" value="WUS54735.1"/>
    <property type="molecule type" value="Genomic_DNA"/>
</dbReference>
<keyword evidence="3" id="KW-1185">Reference proteome</keyword>
<sequence>MINGAHIVVHSRDAEADRDFFRNVLEYPHVDAGGGWLIFKLPPAEVAVHPTTGPEAQELFLMCDDVEATMRTLTAKGVEFTQPVTDQRWGRLTRLRLPGGGEVGMYEPRHQRATEL</sequence>
<dbReference type="InterPro" id="IPR004360">
    <property type="entry name" value="Glyas_Fos-R_dOase_dom"/>
</dbReference>
<name>A0ABZ1W1P1_9ACTN</name>